<dbReference type="PANTHER" id="PTHR13778:SF47">
    <property type="entry name" value="LIPOPOLYSACCHARIDE 1,3-GALACTOSYLTRANSFERASE"/>
    <property type="match status" value="1"/>
</dbReference>
<dbReference type="STRING" id="762967.HMPREF9440_01714"/>
<dbReference type="GO" id="GO:0046872">
    <property type="term" value="F:metal ion binding"/>
    <property type="evidence" value="ECO:0007669"/>
    <property type="project" value="UniProtKB-KW"/>
</dbReference>
<dbReference type="GO" id="GO:0016757">
    <property type="term" value="F:glycosyltransferase activity"/>
    <property type="evidence" value="ECO:0007669"/>
    <property type="project" value="UniProtKB-KW"/>
</dbReference>
<protein>
    <submittedName>
        <fullName evidence="4">Glycosyltransferase, family 8</fullName>
    </submittedName>
</protein>
<keyword evidence="1" id="KW-0328">Glycosyltransferase</keyword>
<dbReference type="Pfam" id="PF01501">
    <property type="entry name" value="Glyco_transf_8"/>
    <property type="match status" value="1"/>
</dbReference>
<accession>H3KG39</accession>
<dbReference type="OrthoDB" id="5672604at2"/>
<evidence type="ECO:0000256" key="2">
    <source>
        <dbReference type="ARBA" id="ARBA00022679"/>
    </source>
</evidence>
<comment type="caution">
    <text evidence="4">The sequence shown here is derived from an EMBL/GenBank/DDBJ whole genome shotgun (WGS) entry which is preliminary data.</text>
</comment>
<dbReference type="EMBL" id="AFBQ01000259">
    <property type="protein sequence ID" value="EHY30915.1"/>
    <property type="molecule type" value="Genomic_DNA"/>
</dbReference>
<proteinExistence type="predicted"/>
<dbReference type="CDD" id="cd04194">
    <property type="entry name" value="GT8_A4GalT_like"/>
    <property type="match status" value="1"/>
</dbReference>
<dbReference type="HOGENOM" id="CLU_050833_0_3_4"/>
<dbReference type="InterPro" id="IPR002495">
    <property type="entry name" value="Glyco_trans_8"/>
</dbReference>
<dbReference type="RefSeq" id="WP_008542795.1">
    <property type="nucleotide sequence ID" value="NZ_JH604988.1"/>
</dbReference>
<organism evidence="4 5">
    <name type="scientific">Sutterella parvirubra YIT 11816</name>
    <dbReference type="NCBI Taxonomy" id="762967"/>
    <lineage>
        <taxon>Bacteria</taxon>
        <taxon>Pseudomonadati</taxon>
        <taxon>Pseudomonadota</taxon>
        <taxon>Betaproteobacteria</taxon>
        <taxon>Burkholderiales</taxon>
        <taxon>Sutterellaceae</taxon>
        <taxon>Sutterella</taxon>
    </lineage>
</organism>
<dbReference type="PANTHER" id="PTHR13778">
    <property type="entry name" value="GLYCOSYLTRANSFERASE 8 DOMAIN-CONTAINING PROTEIN"/>
    <property type="match status" value="1"/>
</dbReference>
<dbReference type="InterPro" id="IPR050748">
    <property type="entry name" value="Glycosyltrans_8_dom-fam"/>
</dbReference>
<keyword evidence="5" id="KW-1185">Reference proteome</keyword>
<evidence type="ECO:0000313" key="4">
    <source>
        <dbReference type="EMBL" id="EHY30915.1"/>
    </source>
</evidence>
<dbReference type="Gene3D" id="3.90.550.10">
    <property type="entry name" value="Spore Coat Polysaccharide Biosynthesis Protein SpsA, Chain A"/>
    <property type="match status" value="1"/>
</dbReference>
<dbReference type="PATRIC" id="fig|762967.3.peg.1348"/>
<dbReference type="Proteomes" id="UP000004956">
    <property type="component" value="Unassembled WGS sequence"/>
</dbReference>
<sequence>MDRISIVFCSDDNFAQHSAVTMRSIVEHCSRPADIDFYYIHDGISEEKQVRLRRTIEEFGATLTFLTPDVSVFKDAFINHYYSLASYFRLLVPSCLPQEVHRCIYLDGDMVVDGDVAELWATDLEGRPLGAVPDLGVVLSPKRTQSKAKELGIPSESGYFNAGLLLIDLDAWRRERYADQAAELALSRPLKSHDQDALNAVFTGRWTPIDFRWNKMPAVYGFSMKLLLHAGKYRKAIEARKRPGILHYASRHKPWKARETEGFSTPYYDVLRRTAFADCAVTSDAPAAKSERLRIALGRVLYIPFESSR</sequence>
<name>H3KG39_9BURK</name>
<keyword evidence="3" id="KW-0479">Metal-binding</keyword>
<gene>
    <name evidence="4" type="ORF">HMPREF9440_01714</name>
</gene>
<evidence type="ECO:0000256" key="3">
    <source>
        <dbReference type="ARBA" id="ARBA00022723"/>
    </source>
</evidence>
<reference evidence="4 5" key="1">
    <citation type="submission" date="2011-11" db="EMBL/GenBank/DDBJ databases">
        <authorList>
            <person name="Weinstock G."/>
            <person name="Sodergren E."/>
            <person name="Clifton S."/>
            <person name="Fulton L."/>
            <person name="Fulton B."/>
            <person name="Courtney L."/>
            <person name="Fronick C."/>
            <person name="Harrison M."/>
            <person name="Strong C."/>
            <person name="Farmer C."/>
            <person name="Delahaunty K."/>
            <person name="Markovic C."/>
            <person name="Hall O."/>
            <person name="Minx P."/>
            <person name="Tomlinson C."/>
            <person name="Mitreva M."/>
            <person name="Hou S."/>
            <person name="Chen J."/>
            <person name="Wollam A."/>
            <person name="Pepin K.H."/>
            <person name="Johnson M."/>
            <person name="Bhonagiri V."/>
            <person name="Zhang X."/>
            <person name="Suruliraj S."/>
            <person name="Warren W."/>
            <person name="Chinwalla A."/>
            <person name="Mardis E.R."/>
            <person name="Wilson R.K."/>
        </authorList>
    </citation>
    <scope>NUCLEOTIDE SEQUENCE [LARGE SCALE GENOMIC DNA]</scope>
    <source>
        <strain evidence="4 5">YIT 11816</strain>
    </source>
</reference>
<dbReference type="InterPro" id="IPR029044">
    <property type="entry name" value="Nucleotide-diphossugar_trans"/>
</dbReference>
<evidence type="ECO:0000313" key="5">
    <source>
        <dbReference type="Proteomes" id="UP000004956"/>
    </source>
</evidence>
<keyword evidence="2 4" id="KW-0808">Transferase</keyword>
<evidence type="ECO:0000256" key="1">
    <source>
        <dbReference type="ARBA" id="ARBA00022676"/>
    </source>
</evidence>
<dbReference type="SUPFAM" id="SSF53448">
    <property type="entry name" value="Nucleotide-diphospho-sugar transferases"/>
    <property type="match status" value="1"/>
</dbReference>
<dbReference type="AlphaFoldDB" id="H3KG39"/>